<comment type="subcellular location">
    <subcellularLocation>
        <location evidence="4">Periplasm</location>
    </subcellularLocation>
</comment>
<evidence type="ECO:0000313" key="7">
    <source>
        <dbReference type="EMBL" id="SUI75699.1"/>
    </source>
</evidence>
<evidence type="ECO:0000313" key="8">
    <source>
        <dbReference type="Proteomes" id="UP000254069"/>
    </source>
</evidence>
<feature type="compositionally biased region" description="Basic and acidic residues" evidence="5">
    <location>
        <begin position="167"/>
        <end position="177"/>
    </location>
</feature>
<gene>
    <name evidence="4 7" type="primary">lptA</name>
    <name evidence="7" type="ORF">NCTC10738_02384</name>
</gene>
<dbReference type="Pfam" id="PF03968">
    <property type="entry name" value="LptD_N"/>
    <property type="match status" value="1"/>
</dbReference>
<dbReference type="Gene3D" id="2.60.450.10">
    <property type="entry name" value="Lipopolysaccharide (LPS) transport protein A like domain"/>
    <property type="match status" value="1"/>
</dbReference>
<dbReference type="InterPro" id="IPR052037">
    <property type="entry name" value="LPS_export_LptA"/>
</dbReference>
<dbReference type="InterPro" id="IPR014340">
    <property type="entry name" value="LptA"/>
</dbReference>
<reference evidence="7 8" key="1">
    <citation type="submission" date="2018-06" db="EMBL/GenBank/DDBJ databases">
        <authorList>
            <consortium name="Pathogen Informatics"/>
            <person name="Doyle S."/>
        </authorList>
    </citation>
    <scope>NUCLEOTIDE SEQUENCE [LARGE SCALE GENOMIC DNA]</scope>
    <source>
        <strain evidence="7 8">NCTC10738</strain>
    </source>
</reference>
<accession>A0A380A7H6</accession>
<dbReference type="HAMAP" id="MF_01914">
    <property type="entry name" value="LPS_assembly_LptA"/>
    <property type="match status" value="1"/>
</dbReference>
<comment type="similarity">
    <text evidence="4">Belongs to the LptA family.</text>
</comment>
<keyword evidence="8" id="KW-1185">Reference proteome</keyword>
<feature type="signal peptide" evidence="4">
    <location>
        <begin position="1"/>
        <end position="21"/>
    </location>
</feature>
<dbReference type="Proteomes" id="UP000254069">
    <property type="component" value="Unassembled WGS sequence"/>
</dbReference>
<protein>
    <recommendedName>
        <fullName evidence="4">Lipopolysaccharide export system protein LptA</fullName>
    </recommendedName>
</protein>
<dbReference type="GO" id="GO:0030288">
    <property type="term" value="C:outer membrane-bounded periplasmic space"/>
    <property type="evidence" value="ECO:0007669"/>
    <property type="project" value="TreeGrafter"/>
</dbReference>
<name>A0A380A7H6_9GAMM</name>
<dbReference type="GO" id="GO:0015920">
    <property type="term" value="P:lipopolysaccharide transport"/>
    <property type="evidence" value="ECO:0007669"/>
    <property type="project" value="UniProtKB-UniRule"/>
</dbReference>
<dbReference type="GO" id="GO:0009279">
    <property type="term" value="C:cell outer membrane"/>
    <property type="evidence" value="ECO:0007669"/>
    <property type="project" value="TreeGrafter"/>
</dbReference>
<keyword evidence="1 4" id="KW-0813">Transport</keyword>
<comment type="function">
    <text evidence="4">Involved in the assembly of lipopolysaccharide (LPS). Required for the translocation of LPS from the inner membrane to the outer membrane. May form a bridge between the inner membrane and the outer membrane, via interactions with LptC and LptD, thereby facilitating LPS transfer across the periplasm.</text>
</comment>
<evidence type="ECO:0000259" key="6">
    <source>
        <dbReference type="Pfam" id="PF03968"/>
    </source>
</evidence>
<evidence type="ECO:0000256" key="1">
    <source>
        <dbReference type="ARBA" id="ARBA00022448"/>
    </source>
</evidence>
<feature type="region of interest" description="Disordered" evidence="5">
    <location>
        <begin position="143"/>
        <end position="177"/>
    </location>
</feature>
<organism evidence="7 8">
    <name type="scientific">Shewanella algae</name>
    <dbReference type="NCBI Taxonomy" id="38313"/>
    <lineage>
        <taxon>Bacteria</taxon>
        <taxon>Pseudomonadati</taxon>
        <taxon>Pseudomonadota</taxon>
        <taxon>Gammaproteobacteria</taxon>
        <taxon>Alteromonadales</taxon>
        <taxon>Shewanellaceae</taxon>
        <taxon>Shewanella</taxon>
    </lineage>
</organism>
<dbReference type="GO" id="GO:0043165">
    <property type="term" value="P:Gram-negative-bacterium-type cell outer membrane assembly"/>
    <property type="evidence" value="ECO:0007669"/>
    <property type="project" value="UniProtKB-UniRule"/>
</dbReference>
<dbReference type="NCBIfam" id="TIGR03002">
    <property type="entry name" value="outer_YhbN_LptA"/>
    <property type="match status" value="1"/>
</dbReference>
<keyword evidence="2 4" id="KW-0732">Signal</keyword>
<feature type="chain" id="PRO_5033205026" description="Lipopolysaccharide export system protein LptA" evidence="4">
    <location>
        <begin position="22"/>
        <end position="177"/>
    </location>
</feature>
<dbReference type="PANTHER" id="PTHR36504">
    <property type="entry name" value="LIPOPOLYSACCHARIDE EXPORT SYSTEM PROTEIN LPTA"/>
    <property type="match status" value="1"/>
</dbReference>
<dbReference type="GO" id="GO:0017089">
    <property type="term" value="F:glycolipid transfer activity"/>
    <property type="evidence" value="ECO:0007669"/>
    <property type="project" value="TreeGrafter"/>
</dbReference>
<evidence type="ECO:0000256" key="3">
    <source>
        <dbReference type="ARBA" id="ARBA00022764"/>
    </source>
</evidence>
<dbReference type="AlphaFoldDB" id="A0A380A7H6"/>
<sequence length="177" mass="19469" precursor="true">MKPSKLFIGALLCITSLSALAIEEDLLQKVQISAANQFADIKNKRVVYGGPVTVTQGSLKLLADELTAYTEDKSGERILVAKGSPATYTQKLEDGRLASAKAKEIHYNIDSRIMTLLGQAKVEQDGSEVTAEKIVYDINKQQLEAESSGKGQDRVTTVIQPENYQDLNKKEQQQEPQ</sequence>
<feature type="domain" description="Organic solvent tolerance-like N-terminal" evidence="6">
    <location>
        <begin position="31"/>
        <end position="141"/>
    </location>
</feature>
<dbReference type="GO" id="GO:0001530">
    <property type="term" value="F:lipopolysaccharide binding"/>
    <property type="evidence" value="ECO:0007669"/>
    <property type="project" value="InterPro"/>
</dbReference>
<evidence type="ECO:0000256" key="2">
    <source>
        <dbReference type="ARBA" id="ARBA00022729"/>
    </source>
</evidence>
<dbReference type="InterPro" id="IPR005653">
    <property type="entry name" value="OstA-like_N"/>
</dbReference>
<feature type="compositionally biased region" description="Polar residues" evidence="5">
    <location>
        <begin position="154"/>
        <end position="166"/>
    </location>
</feature>
<comment type="subunit">
    <text evidence="4">Component of the lipopolysaccharide transport and assembly complex.</text>
</comment>
<dbReference type="PANTHER" id="PTHR36504:SF1">
    <property type="entry name" value="LIPOPOLYSACCHARIDE EXPORT SYSTEM PROTEIN LPTA"/>
    <property type="match status" value="1"/>
</dbReference>
<dbReference type="RefSeq" id="WP_045283472.1">
    <property type="nucleotide sequence ID" value="NZ_AP024616.1"/>
</dbReference>
<evidence type="ECO:0000256" key="4">
    <source>
        <dbReference type="HAMAP-Rule" id="MF_01914"/>
    </source>
</evidence>
<keyword evidence="3 4" id="KW-0574">Periplasm</keyword>
<evidence type="ECO:0000256" key="5">
    <source>
        <dbReference type="SAM" id="MobiDB-lite"/>
    </source>
</evidence>
<proteinExistence type="inferred from homology"/>
<dbReference type="EMBL" id="UGYO01000001">
    <property type="protein sequence ID" value="SUI75699.1"/>
    <property type="molecule type" value="Genomic_DNA"/>
</dbReference>